<evidence type="ECO:0000256" key="10">
    <source>
        <dbReference type="ARBA" id="ARBA00023012"/>
    </source>
</evidence>
<dbReference type="PROSITE" id="PS50109">
    <property type="entry name" value="HIS_KIN"/>
    <property type="match status" value="1"/>
</dbReference>
<proteinExistence type="predicted"/>
<dbReference type="SMART" id="SM00387">
    <property type="entry name" value="HATPase_c"/>
    <property type="match status" value="1"/>
</dbReference>
<dbReference type="CDD" id="cd00082">
    <property type="entry name" value="HisKA"/>
    <property type="match status" value="1"/>
</dbReference>
<dbReference type="InterPro" id="IPR036890">
    <property type="entry name" value="HATPase_C_sf"/>
</dbReference>
<comment type="catalytic activity">
    <reaction evidence="1">
        <text>ATP + protein L-histidine = ADP + protein N-phospho-L-histidine.</text>
        <dbReference type="EC" id="2.7.13.3"/>
    </reaction>
</comment>
<name>A0A6J4L514_9BACT</name>
<feature type="non-terminal residue" evidence="14">
    <location>
        <position position="1"/>
    </location>
</feature>
<dbReference type="Gene3D" id="3.30.565.10">
    <property type="entry name" value="Histidine kinase-like ATPase, C-terminal domain"/>
    <property type="match status" value="1"/>
</dbReference>
<reference evidence="14" key="1">
    <citation type="submission" date="2020-02" db="EMBL/GenBank/DDBJ databases">
        <authorList>
            <person name="Meier V. D."/>
        </authorList>
    </citation>
    <scope>NUCLEOTIDE SEQUENCE</scope>
    <source>
        <strain evidence="14">AVDCRST_MAG11</strain>
    </source>
</reference>
<dbReference type="AlphaFoldDB" id="A0A6J4L514"/>
<dbReference type="Gene3D" id="1.10.287.130">
    <property type="match status" value="1"/>
</dbReference>
<evidence type="ECO:0000256" key="2">
    <source>
        <dbReference type="ARBA" id="ARBA00004236"/>
    </source>
</evidence>
<keyword evidence="7" id="KW-0547">Nucleotide-binding</keyword>
<evidence type="ECO:0000256" key="9">
    <source>
        <dbReference type="ARBA" id="ARBA00022840"/>
    </source>
</evidence>
<dbReference type="SUPFAM" id="SSF47384">
    <property type="entry name" value="Homodimeric domain of signal transducing histidine kinase"/>
    <property type="match status" value="1"/>
</dbReference>
<dbReference type="InterPro" id="IPR003661">
    <property type="entry name" value="HisK_dim/P_dom"/>
</dbReference>
<dbReference type="EC" id="2.7.13.3" evidence="3"/>
<evidence type="ECO:0000259" key="13">
    <source>
        <dbReference type="PROSITE" id="PS50109"/>
    </source>
</evidence>
<accession>A0A6J4L514</accession>
<evidence type="ECO:0000256" key="12">
    <source>
        <dbReference type="SAM" id="Coils"/>
    </source>
</evidence>
<dbReference type="PANTHER" id="PTHR43711:SF26">
    <property type="entry name" value="SENSOR HISTIDINE KINASE RCSC"/>
    <property type="match status" value="1"/>
</dbReference>
<evidence type="ECO:0000256" key="3">
    <source>
        <dbReference type="ARBA" id="ARBA00012438"/>
    </source>
</evidence>
<dbReference type="GO" id="GO:0005886">
    <property type="term" value="C:plasma membrane"/>
    <property type="evidence" value="ECO:0007669"/>
    <property type="project" value="UniProtKB-SubCell"/>
</dbReference>
<feature type="coiled-coil region" evidence="12">
    <location>
        <begin position="53"/>
        <end position="80"/>
    </location>
</feature>
<dbReference type="GO" id="GO:0005524">
    <property type="term" value="F:ATP binding"/>
    <property type="evidence" value="ECO:0007669"/>
    <property type="project" value="UniProtKB-KW"/>
</dbReference>
<sequence length="324" mass="34172">LGTALAEGSAAALRDARVVEYEAFDPAARGWLAVRVVPTRGGASIYLRDVTARRAADEERERLLVEAEAARADAEAARTTAEYANQTKSEFLASMSHELRTPLNAILGYTALLADGISAPVAPTQVAPLARVRSSAQHLLALIEEILVFARLEAGTEEPRLAAVDLGALAREAAELVEPVVETHGLRFRVVAPAAGEVVRTDARKVRQILLNLLANAARFTPAGGEVALTAAREDGWAEFTVRDTGVGIAPEHHDRIFEPFWQVEQKLTRRAGGTGLGLSVSRRLARLLGGDVTVASALGAGSVFAVRIPAAGGDARADGVAQA</sequence>
<evidence type="ECO:0000256" key="6">
    <source>
        <dbReference type="ARBA" id="ARBA00022679"/>
    </source>
</evidence>
<dbReference type="GO" id="GO:0000155">
    <property type="term" value="F:phosphorelay sensor kinase activity"/>
    <property type="evidence" value="ECO:0007669"/>
    <property type="project" value="InterPro"/>
</dbReference>
<keyword evidence="5" id="KW-0597">Phosphoprotein</keyword>
<dbReference type="PRINTS" id="PR00344">
    <property type="entry name" value="BCTRLSENSOR"/>
</dbReference>
<keyword evidence="10" id="KW-0902">Two-component regulatory system</keyword>
<evidence type="ECO:0000256" key="11">
    <source>
        <dbReference type="ARBA" id="ARBA00023136"/>
    </source>
</evidence>
<keyword evidence="6" id="KW-0808">Transferase</keyword>
<dbReference type="InterPro" id="IPR003594">
    <property type="entry name" value="HATPase_dom"/>
</dbReference>
<evidence type="ECO:0000256" key="7">
    <source>
        <dbReference type="ARBA" id="ARBA00022741"/>
    </source>
</evidence>
<keyword evidence="12" id="KW-0175">Coiled coil</keyword>
<keyword evidence="8" id="KW-0418">Kinase</keyword>
<organism evidence="14">
    <name type="scientific">uncultured Gemmatimonadaceae bacterium</name>
    <dbReference type="NCBI Taxonomy" id="246130"/>
    <lineage>
        <taxon>Bacteria</taxon>
        <taxon>Pseudomonadati</taxon>
        <taxon>Gemmatimonadota</taxon>
        <taxon>Gemmatimonadia</taxon>
        <taxon>Gemmatimonadales</taxon>
        <taxon>Gemmatimonadaceae</taxon>
        <taxon>environmental samples</taxon>
    </lineage>
</organism>
<feature type="domain" description="Histidine kinase" evidence="13">
    <location>
        <begin position="94"/>
        <end position="313"/>
    </location>
</feature>
<keyword evidence="11" id="KW-0472">Membrane</keyword>
<protein>
    <recommendedName>
        <fullName evidence="3">histidine kinase</fullName>
        <ecNumber evidence="3">2.7.13.3</ecNumber>
    </recommendedName>
</protein>
<dbReference type="InterPro" id="IPR005467">
    <property type="entry name" value="His_kinase_dom"/>
</dbReference>
<evidence type="ECO:0000256" key="4">
    <source>
        <dbReference type="ARBA" id="ARBA00022475"/>
    </source>
</evidence>
<dbReference type="Pfam" id="PF02518">
    <property type="entry name" value="HATPase_c"/>
    <property type="match status" value="1"/>
</dbReference>
<dbReference type="SUPFAM" id="SSF55874">
    <property type="entry name" value="ATPase domain of HSP90 chaperone/DNA topoisomerase II/histidine kinase"/>
    <property type="match status" value="1"/>
</dbReference>
<evidence type="ECO:0000256" key="8">
    <source>
        <dbReference type="ARBA" id="ARBA00022777"/>
    </source>
</evidence>
<comment type="subcellular location">
    <subcellularLocation>
        <location evidence="2">Cell membrane</location>
    </subcellularLocation>
</comment>
<dbReference type="Pfam" id="PF00512">
    <property type="entry name" value="HisKA"/>
    <property type="match status" value="1"/>
</dbReference>
<gene>
    <name evidence="14" type="ORF">AVDCRST_MAG11-2133</name>
</gene>
<keyword evidence="4" id="KW-1003">Cell membrane</keyword>
<dbReference type="FunFam" id="3.30.565.10:FF:000023">
    <property type="entry name" value="PAS domain-containing sensor histidine kinase"/>
    <property type="match status" value="1"/>
</dbReference>
<dbReference type="PANTHER" id="PTHR43711">
    <property type="entry name" value="TWO-COMPONENT HISTIDINE KINASE"/>
    <property type="match status" value="1"/>
</dbReference>
<dbReference type="InterPro" id="IPR050736">
    <property type="entry name" value="Sensor_HK_Regulatory"/>
</dbReference>
<dbReference type="InterPro" id="IPR036097">
    <property type="entry name" value="HisK_dim/P_sf"/>
</dbReference>
<dbReference type="InterPro" id="IPR004358">
    <property type="entry name" value="Sig_transdc_His_kin-like_C"/>
</dbReference>
<evidence type="ECO:0000313" key="14">
    <source>
        <dbReference type="EMBL" id="CAA9324138.1"/>
    </source>
</evidence>
<dbReference type="SMART" id="SM00388">
    <property type="entry name" value="HisKA"/>
    <property type="match status" value="1"/>
</dbReference>
<dbReference type="EMBL" id="CADCTU010000504">
    <property type="protein sequence ID" value="CAA9324138.1"/>
    <property type="molecule type" value="Genomic_DNA"/>
</dbReference>
<evidence type="ECO:0000256" key="5">
    <source>
        <dbReference type="ARBA" id="ARBA00022553"/>
    </source>
</evidence>
<evidence type="ECO:0000256" key="1">
    <source>
        <dbReference type="ARBA" id="ARBA00000085"/>
    </source>
</evidence>
<dbReference type="CDD" id="cd16922">
    <property type="entry name" value="HATPase_EvgS-ArcB-TorS-like"/>
    <property type="match status" value="1"/>
</dbReference>
<keyword evidence="9" id="KW-0067">ATP-binding</keyword>